<evidence type="ECO:0000313" key="12">
    <source>
        <dbReference type="EMBL" id="SDC57659.1"/>
    </source>
</evidence>
<dbReference type="PROSITE" id="PS50893">
    <property type="entry name" value="ABC_TRANSPORTER_2"/>
    <property type="match status" value="1"/>
</dbReference>
<evidence type="ECO:0000256" key="7">
    <source>
        <dbReference type="ARBA" id="ARBA00022989"/>
    </source>
</evidence>
<dbReference type="SUPFAM" id="SSF90123">
    <property type="entry name" value="ABC transporter transmembrane region"/>
    <property type="match status" value="1"/>
</dbReference>
<evidence type="ECO:0000256" key="2">
    <source>
        <dbReference type="ARBA" id="ARBA00022448"/>
    </source>
</evidence>
<dbReference type="Pfam" id="PF00664">
    <property type="entry name" value="ABC_membrane"/>
    <property type="match status" value="1"/>
</dbReference>
<evidence type="ECO:0000256" key="5">
    <source>
        <dbReference type="ARBA" id="ARBA00022741"/>
    </source>
</evidence>
<evidence type="ECO:0000256" key="8">
    <source>
        <dbReference type="ARBA" id="ARBA00023136"/>
    </source>
</evidence>
<dbReference type="EMBL" id="FMYM01000010">
    <property type="protein sequence ID" value="SDC57659.1"/>
    <property type="molecule type" value="Genomic_DNA"/>
</dbReference>
<dbReference type="FunFam" id="3.40.50.300:FF:000221">
    <property type="entry name" value="Multidrug ABC transporter ATP-binding protein"/>
    <property type="match status" value="1"/>
</dbReference>
<protein>
    <submittedName>
        <fullName evidence="12">ATP-binding cassette, subfamily B</fullName>
    </submittedName>
</protein>
<keyword evidence="5" id="KW-0547">Nucleotide-binding</keyword>
<dbReference type="InterPro" id="IPR039421">
    <property type="entry name" value="Type_1_exporter"/>
</dbReference>
<dbReference type="PANTHER" id="PTHR43394:SF1">
    <property type="entry name" value="ATP-BINDING CASSETTE SUB-FAMILY B MEMBER 10, MITOCHONDRIAL"/>
    <property type="match status" value="1"/>
</dbReference>
<evidence type="ECO:0000256" key="4">
    <source>
        <dbReference type="ARBA" id="ARBA00022692"/>
    </source>
</evidence>
<dbReference type="InterPro" id="IPR036640">
    <property type="entry name" value="ABC1_TM_sf"/>
</dbReference>
<feature type="transmembrane region" description="Helical" evidence="9">
    <location>
        <begin position="244"/>
        <end position="269"/>
    </location>
</feature>
<keyword evidence="8 9" id="KW-0472">Membrane</keyword>
<keyword evidence="2" id="KW-0813">Transport</keyword>
<dbReference type="SUPFAM" id="SSF52540">
    <property type="entry name" value="P-loop containing nucleoside triphosphate hydrolases"/>
    <property type="match status" value="1"/>
</dbReference>
<evidence type="ECO:0000259" key="10">
    <source>
        <dbReference type="PROSITE" id="PS50893"/>
    </source>
</evidence>
<dbReference type="SMART" id="SM00382">
    <property type="entry name" value="AAA"/>
    <property type="match status" value="1"/>
</dbReference>
<evidence type="ECO:0000256" key="3">
    <source>
        <dbReference type="ARBA" id="ARBA00022475"/>
    </source>
</evidence>
<dbReference type="InterPro" id="IPR003593">
    <property type="entry name" value="AAA+_ATPase"/>
</dbReference>
<reference evidence="13" key="1">
    <citation type="submission" date="2016-09" db="EMBL/GenBank/DDBJ databases">
        <authorList>
            <person name="Varghese N."/>
            <person name="Submissions S."/>
        </authorList>
    </citation>
    <scope>NUCLEOTIDE SEQUENCE [LARGE SCALE GENOMIC DNA]</scope>
    <source>
        <strain evidence="13">25nlg</strain>
    </source>
</reference>
<feature type="transmembrane region" description="Helical" evidence="9">
    <location>
        <begin position="281"/>
        <end position="301"/>
    </location>
</feature>
<keyword evidence="3" id="KW-1003">Cell membrane</keyword>
<evidence type="ECO:0000256" key="9">
    <source>
        <dbReference type="SAM" id="Phobius"/>
    </source>
</evidence>
<dbReference type="CDD" id="cd18541">
    <property type="entry name" value="ABC_6TM_TmrB_like"/>
    <property type="match status" value="1"/>
</dbReference>
<keyword evidence="13" id="KW-1185">Reference proteome</keyword>
<feature type="transmembrane region" description="Helical" evidence="9">
    <location>
        <begin position="163"/>
        <end position="180"/>
    </location>
</feature>
<dbReference type="GO" id="GO:0015421">
    <property type="term" value="F:ABC-type oligopeptide transporter activity"/>
    <property type="evidence" value="ECO:0007669"/>
    <property type="project" value="TreeGrafter"/>
</dbReference>
<dbReference type="Pfam" id="PF00005">
    <property type="entry name" value="ABC_tran"/>
    <property type="match status" value="1"/>
</dbReference>
<dbReference type="InterPro" id="IPR027417">
    <property type="entry name" value="P-loop_NTPase"/>
</dbReference>
<dbReference type="GO" id="GO:0016887">
    <property type="term" value="F:ATP hydrolysis activity"/>
    <property type="evidence" value="ECO:0007669"/>
    <property type="project" value="InterPro"/>
</dbReference>
<evidence type="ECO:0000256" key="1">
    <source>
        <dbReference type="ARBA" id="ARBA00004651"/>
    </source>
</evidence>
<name>A0A1G6MQ53_9BACI</name>
<dbReference type="FunFam" id="1.20.1560.10:FF:000011">
    <property type="entry name" value="Multidrug ABC transporter ATP-binding protein"/>
    <property type="match status" value="1"/>
</dbReference>
<dbReference type="GO" id="GO:0005524">
    <property type="term" value="F:ATP binding"/>
    <property type="evidence" value="ECO:0007669"/>
    <property type="project" value="UniProtKB-KW"/>
</dbReference>
<evidence type="ECO:0000259" key="11">
    <source>
        <dbReference type="PROSITE" id="PS50929"/>
    </source>
</evidence>
<dbReference type="OrthoDB" id="9770415at2"/>
<comment type="subcellular location">
    <subcellularLocation>
        <location evidence="1">Cell membrane</location>
        <topology evidence="1">Multi-pass membrane protein</topology>
    </subcellularLocation>
</comment>
<feature type="domain" description="ABC transmembrane type-1" evidence="11">
    <location>
        <begin position="20"/>
        <end position="304"/>
    </location>
</feature>
<evidence type="ECO:0000313" key="13">
    <source>
        <dbReference type="Proteomes" id="UP000242662"/>
    </source>
</evidence>
<feature type="transmembrane region" description="Helical" evidence="9">
    <location>
        <begin position="59"/>
        <end position="78"/>
    </location>
</feature>
<dbReference type="Proteomes" id="UP000242662">
    <property type="component" value="Unassembled WGS sequence"/>
</dbReference>
<dbReference type="InterPro" id="IPR011527">
    <property type="entry name" value="ABC1_TM_dom"/>
</dbReference>
<dbReference type="InterPro" id="IPR017871">
    <property type="entry name" value="ABC_transporter-like_CS"/>
</dbReference>
<dbReference type="InterPro" id="IPR003439">
    <property type="entry name" value="ABC_transporter-like_ATP-bd"/>
</dbReference>
<feature type="domain" description="ABC transporter" evidence="10">
    <location>
        <begin position="337"/>
        <end position="572"/>
    </location>
</feature>
<feature type="transmembrane region" description="Helical" evidence="9">
    <location>
        <begin position="20"/>
        <end position="39"/>
    </location>
</feature>
<dbReference type="PROSITE" id="PS00211">
    <property type="entry name" value="ABC_TRANSPORTER_1"/>
    <property type="match status" value="1"/>
</dbReference>
<dbReference type="STRING" id="1464122.SAMN05421737_110106"/>
<accession>A0A1G6MQ53</accession>
<feature type="transmembrane region" description="Helical" evidence="9">
    <location>
        <begin position="134"/>
        <end position="157"/>
    </location>
</feature>
<keyword evidence="7 9" id="KW-1133">Transmembrane helix</keyword>
<organism evidence="12 13">
    <name type="scientific">Shouchella lonarensis</name>
    <dbReference type="NCBI Taxonomy" id="1464122"/>
    <lineage>
        <taxon>Bacteria</taxon>
        <taxon>Bacillati</taxon>
        <taxon>Bacillota</taxon>
        <taxon>Bacilli</taxon>
        <taxon>Bacillales</taxon>
        <taxon>Bacillaceae</taxon>
        <taxon>Shouchella</taxon>
    </lineage>
</organism>
<dbReference type="GO" id="GO:0005886">
    <property type="term" value="C:plasma membrane"/>
    <property type="evidence" value="ECO:0007669"/>
    <property type="project" value="UniProtKB-SubCell"/>
</dbReference>
<dbReference type="PROSITE" id="PS50929">
    <property type="entry name" value="ABC_TM1F"/>
    <property type="match status" value="1"/>
</dbReference>
<keyword evidence="6 12" id="KW-0067">ATP-binding</keyword>
<dbReference type="RefSeq" id="WP_090776396.1">
    <property type="nucleotide sequence ID" value="NZ_FMYM01000010.1"/>
</dbReference>
<dbReference type="Gene3D" id="3.40.50.300">
    <property type="entry name" value="P-loop containing nucleotide triphosphate hydrolases"/>
    <property type="match status" value="1"/>
</dbReference>
<dbReference type="Gene3D" id="1.20.1560.10">
    <property type="entry name" value="ABC transporter type 1, transmembrane domain"/>
    <property type="match status" value="1"/>
</dbReference>
<proteinExistence type="predicted"/>
<dbReference type="PANTHER" id="PTHR43394">
    <property type="entry name" value="ATP-DEPENDENT PERMEASE MDL1, MITOCHONDRIAL"/>
    <property type="match status" value="1"/>
</dbReference>
<sequence>MLRVLKQLSWFFKEHKKRYILAISILIFAGFIVLIPPQLTGYAIDQFQQGALTGTRATLLAVSLLILSLTIYGLDFAWAHRMFGGSLLLGRTLRSRLMRHLFRLDIPFFEQQKTGDLLARGTNDMKAISMTAGFGIFTLVDSTVWMLTLLIAMAWLIDWKLTLAAVLPLPIVAISVAYLGKLIHVRFTKAQGAFGDLNNRVLESVSGMRVIRAFRGERRDETQFKADSTDVYNYYLQVARIESFFAPVVSFAVGLSYVISLGYGAYLVFHQQLTLGQIVTFNLYLGMLIWPMFALGELINVMQQGGASYNRVRETLAAKKAVHTPENALSLGGHAPIVFDNVSFSYPETKEYQLKHLSFTIHQGETIGIVGKTGSGKSTLIKQLLKFYPYGEGTMTIAGTPLSDVHQQDIRALIGYVPQDHVLFSQTVRENILFAAKEANESDLQRAIETSSFKQDLAFLPKGLDTKVGENGVSLSGGQKQRISIARALINDPDILILDDSLSAVDAKTEAAITRSIQQERAGKTTIITTHRISAITHADHIIVLDNGQMIAHGTHEALMAENGWYAEQARHQAVE</sequence>
<gene>
    <name evidence="12" type="ORF">SAMN05421737_110106</name>
</gene>
<dbReference type="AlphaFoldDB" id="A0A1G6MQ53"/>
<evidence type="ECO:0000256" key="6">
    <source>
        <dbReference type="ARBA" id="ARBA00022840"/>
    </source>
</evidence>
<keyword evidence="4 9" id="KW-0812">Transmembrane</keyword>